<evidence type="ECO:0000259" key="6">
    <source>
        <dbReference type="Pfam" id="PF12698"/>
    </source>
</evidence>
<organism evidence="7 8">
    <name type="scientific">Amycolatopsis cynarae</name>
    <dbReference type="NCBI Taxonomy" id="2995223"/>
    <lineage>
        <taxon>Bacteria</taxon>
        <taxon>Bacillati</taxon>
        <taxon>Actinomycetota</taxon>
        <taxon>Actinomycetes</taxon>
        <taxon>Pseudonocardiales</taxon>
        <taxon>Pseudonocardiaceae</taxon>
        <taxon>Amycolatopsis</taxon>
    </lineage>
</organism>
<dbReference type="Pfam" id="PF12698">
    <property type="entry name" value="ABC2_membrane_3"/>
    <property type="match status" value="1"/>
</dbReference>
<keyword evidence="8" id="KW-1185">Reference proteome</keyword>
<dbReference type="InterPro" id="IPR013525">
    <property type="entry name" value="ABC2_TM"/>
</dbReference>
<evidence type="ECO:0000256" key="5">
    <source>
        <dbReference type="SAM" id="Phobius"/>
    </source>
</evidence>
<dbReference type="PANTHER" id="PTHR43471">
    <property type="entry name" value="ABC TRANSPORTER PERMEASE"/>
    <property type="match status" value="1"/>
</dbReference>
<feature type="domain" description="ABC-2 type transporter transmembrane" evidence="6">
    <location>
        <begin position="26"/>
        <end position="375"/>
    </location>
</feature>
<evidence type="ECO:0000256" key="2">
    <source>
        <dbReference type="ARBA" id="ARBA00022692"/>
    </source>
</evidence>
<feature type="transmembrane region" description="Helical" evidence="5">
    <location>
        <begin position="267"/>
        <end position="292"/>
    </location>
</feature>
<feature type="transmembrane region" description="Helical" evidence="5">
    <location>
        <begin position="328"/>
        <end position="345"/>
    </location>
</feature>
<accession>A0ABY7ATK9</accession>
<evidence type="ECO:0000313" key="8">
    <source>
        <dbReference type="Proteomes" id="UP001163203"/>
    </source>
</evidence>
<protein>
    <submittedName>
        <fullName evidence="7">ABC transporter permease</fullName>
    </submittedName>
</protein>
<dbReference type="EMBL" id="CP113836">
    <property type="protein sequence ID" value="WAL63302.1"/>
    <property type="molecule type" value="Genomic_DNA"/>
</dbReference>
<feature type="transmembrane region" description="Helical" evidence="5">
    <location>
        <begin position="177"/>
        <end position="199"/>
    </location>
</feature>
<keyword evidence="4 5" id="KW-0472">Membrane</keyword>
<evidence type="ECO:0000313" key="7">
    <source>
        <dbReference type="EMBL" id="WAL63302.1"/>
    </source>
</evidence>
<evidence type="ECO:0000256" key="4">
    <source>
        <dbReference type="ARBA" id="ARBA00023136"/>
    </source>
</evidence>
<feature type="transmembrane region" description="Helical" evidence="5">
    <location>
        <begin position="298"/>
        <end position="316"/>
    </location>
</feature>
<sequence>MSTDFGHWQGIGLVAGREIRTRLRSKAYVISTLVLVLLLVAFTVIMKLLAGSMSTTTVGFTAPNAALAAPLQAGAKAVGLTVETRQVGDETEGRDQVRAGKLDALLTGDGTGVHVVVDEKLDQNLRTALTVLAGQLALDRQITALHGDPVKVTAAMAAAGVDVQALSKPREYDGQQLTLGLVAGVLIYLSLLMNGQMVAQGVVEEKTSRVVELLLSTVRPWQLLAGKVLGIGAVGLLQMVVIGVIGVVAGLATGVLTISVTAAAGTVLWLVVWYLLGFLMYSIVFAGLGALVSRQEDVGGVVTPALMFVIVGYVLGISILPANPGSKLIEVLSLIPVFAPTLMPMRLAMGGVPGWEAALSVLLVALLIPALIWLSGRVYRNAVLRTGARVKLREALSAA</sequence>
<proteinExistence type="predicted"/>
<name>A0ABY7ATK9_9PSEU</name>
<keyword evidence="3 5" id="KW-1133">Transmembrane helix</keyword>
<dbReference type="RefSeq" id="WP_268441155.1">
    <property type="nucleotide sequence ID" value="NZ_CP113836.1"/>
</dbReference>
<feature type="transmembrane region" description="Helical" evidence="5">
    <location>
        <begin position="27"/>
        <end position="50"/>
    </location>
</feature>
<evidence type="ECO:0000256" key="1">
    <source>
        <dbReference type="ARBA" id="ARBA00004141"/>
    </source>
</evidence>
<comment type="subcellular location">
    <subcellularLocation>
        <location evidence="1">Membrane</location>
        <topology evidence="1">Multi-pass membrane protein</topology>
    </subcellularLocation>
</comment>
<feature type="transmembrane region" description="Helical" evidence="5">
    <location>
        <begin position="228"/>
        <end position="255"/>
    </location>
</feature>
<reference evidence="7" key="1">
    <citation type="submission" date="2022-11" db="EMBL/GenBank/DDBJ databases">
        <authorList>
            <person name="Mo P."/>
        </authorList>
    </citation>
    <scope>NUCLEOTIDE SEQUENCE</scope>
    <source>
        <strain evidence="7">HUAS 11-8</strain>
    </source>
</reference>
<gene>
    <name evidence="7" type="ORF">ORV05_19975</name>
</gene>
<dbReference type="Proteomes" id="UP001163203">
    <property type="component" value="Chromosome"/>
</dbReference>
<evidence type="ECO:0000256" key="3">
    <source>
        <dbReference type="ARBA" id="ARBA00022989"/>
    </source>
</evidence>
<keyword evidence="2 5" id="KW-0812">Transmembrane</keyword>
<feature type="transmembrane region" description="Helical" evidence="5">
    <location>
        <begin position="357"/>
        <end position="376"/>
    </location>
</feature>